<accession>A0A1Y1RTG1</accession>
<protein>
    <submittedName>
        <fullName evidence="1">Uncharacterized protein</fullName>
    </submittedName>
</protein>
<dbReference type="AlphaFoldDB" id="A0A1Y1RTG1"/>
<evidence type="ECO:0000313" key="1">
    <source>
        <dbReference type="EMBL" id="ORC24985.1"/>
    </source>
</evidence>
<organism evidence="1 2">
    <name type="scientific">Rothia nasimurium</name>
    <dbReference type="NCBI Taxonomy" id="85336"/>
    <lineage>
        <taxon>Bacteria</taxon>
        <taxon>Bacillati</taxon>
        <taxon>Actinomycetota</taxon>
        <taxon>Actinomycetes</taxon>
        <taxon>Micrococcales</taxon>
        <taxon>Micrococcaceae</taxon>
        <taxon>Rothia</taxon>
    </lineage>
</organism>
<dbReference type="SUPFAM" id="SSF53474">
    <property type="entry name" value="alpha/beta-Hydrolases"/>
    <property type="match status" value="1"/>
</dbReference>
<dbReference type="InterPro" id="IPR029058">
    <property type="entry name" value="AB_hydrolase_fold"/>
</dbReference>
<evidence type="ECO:0000313" key="2">
    <source>
        <dbReference type="Proteomes" id="UP000192359"/>
    </source>
</evidence>
<reference evidence="1 2" key="1">
    <citation type="submission" date="2016-05" db="EMBL/GenBank/DDBJ databases">
        <title>Draft genome sequence of a porcine commensal Rothia nasimurium.</title>
        <authorList>
            <person name="Gaiser R.A."/>
            <person name="Van Baarlen P."/>
            <person name="Wells J.M."/>
        </authorList>
    </citation>
    <scope>NUCLEOTIDE SEQUENCE [LARGE SCALE GENOMIC DNA]</scope>
    <source>
        <strain evidence="1 2">PT-32</strain>
    </source>
</reference>
<dbReference type="Gene3D" id="3.40.50.1820">
    <property type="entry name" value="alpha/beta hydrolase"/>
    <property type="match status" value="1"/>
</dbReference>
<proteinExistence type="predicted"/>
<sequence>MRGVSSLDGGGAGFNISVELEQLGPLADALQGVADRYEDLVGPLGSLTAQVALLAPLDSSGAGAGALATLGAGTVALYALVEGVSRLAGRVRLSARAYEQAERFAVEALSAYAAAERSGSAAARQVGSVFGYRVGTLKIRVVHGAQAVVTATEKGYLLFRQTRLGHEFFNCVTGVAARKARQAGMNGRLRSSKDMTGVLMGPGSERGYMMAPPTTAQAITEMFEQAQAIEEAGDAHMEAQGHQHESDHVTVQTYVHEHTGEVSYLVIVPGTDGEMSWREQYDGGVNNWVGTVLMAEALKEPNLAPEEYPALMTLVQEAMDDAGIPEGAKVNFAGFSQGGMAAMAMANNGSVASRYRVGSVITMGTPVHGVRARDGVKHVDLTYQGDPVAHLLGDDPDYRPHHSHVLRTRPEGAGAHGASDYRKMAEIDPGAQQTIQELEEVFSGYQWQSTNVTSGSTHLPTVTDTEQEQMMLLGTANLVHATAQEAGAGSRHLSSEDINPSDIYQDIDHAMRQFDANAMRPADQWLDEQLRRVEIGGVQLHNPTFEGFTVGEPAPLPPEDPSIRVYHPDLQQHVRNMSDLAGLGGLVSDEAIDQGVTEAVHFFAPEDSVPAG</sequence>
<keyword evidence="2" id="KW-1185">Reference proteome</keyword>
<name>A0A1Y1RTG1_9MICC</name>
<dbReference type="EMBL" id="LXWF01000002">
    <property type="protein sequence ID" value="ORC24985.1"/>
    <property type="molecule type" value="Genomic_DNA"/>
</dbReference>
<dbReference type="Proteomes" id="UP000192359">
    <property type="component" value="Unassembled WGS sequence"/>
</dbReference>
<dbReference type="RefSeq" id="WP_083090626.1">
    <property type="nucleotide sequence ID" value="NZ_LXWF01000002.1"/>
</dbReference>
<comment type="caution">
    <text evidence="1">The sequence shown here is derived from an EMBL/GenBank/DDBJ whole genome shotgun (WGS) entry which is preliminary data.</text>
</comment>
<gene>
    <name evidence="1" type="ORF">A7979_09130</name>
</gene>
<dbReference type="OrthoDB" id="5095936at2"/>